<reference evidence="3 4" key="1">
    <citation type="journal article" date="2015" name="Nature">
        <title>rRNA introns, odd ribosomes, and small enigmatic genomes across a large radiation of phyla.</title>
        <authorList>
            <person name="Brown C.T."/>
            <person name="Hug L.A."/>
            <person name="Thomas B.C."/>
            <person name="Sharon I."/>
            <person name="Castelle C.J."/>
            <person name="Singh A."/>
            <person name="Wilkins M.J."/>
            <person name="Williams K.H."/>
            <person name="Banfield J.F."/>
        </authorList>
    </citation>
    <scope>NUCLEOTIDE SEQUENCE [LARGE SCALE GENOMIC DNA]</scope>
</reference>
<accession>A0A0G1T266</accession>
<dbReference type="GO" id="GO:0030490">
    <property type="term" value="P:maturation of SSU-rRNA"/>
    <property type="evidence" value="ECO:0007669"/>
    <property type="project" value="UniProtKB-UniRule"/>
</dbReference>
<dbReference type="NCBIfam" id="TIGR00082">
    <property type="entry name" value="rbfA"/>
    <property type="match status" value="1"/>
</dbReference>
<sequence length="109" mass="12336">MKHRPERASALIIEELGKIILKEVEIPDTLVTITGVEVTKDLSQATVKISVYPSEKTAETMKMLGKRQGYFQHLLFEKINIKPMPRILFKADAGPEQAARVEKSLMENE</sequence>
<dbReference type="GO" id="GO:0005829">
    <property type="term" value="C:cytosol"/>
    <property type="evidence" value="ECO:0007669"/>
    <property type="project" value="TreeGrafter"/>
</dbReference>
<evidence type="ECO:0000256" key="2">
    <source>
        <dbReference type="HAMAP-Rule" id="MF_00003"/>
    </source>
</evidence>
<dbReference type="PANTHER" id="PTHR33515:SF1">
    <property type="entry name" value="RIBOSOME-BINDING FACTOR A, CHLOROPLASTIC-RELATED"/>
    <property type="match status" value="1"/>
</dbReference>
<dbReference type="PATRIC" id="fig|1618655.3.peg.673"/>
<protein>
    <recommendedName>
        <fullName evidence="2">Ribosome-binding factor A</fullName>
    </recommendedName>
</protein>
<dbReference type="PANTHER" id="PTHR33515">
    <property type="entry name" value="RIBOSOME-BINDING FACTOR A, CHLOROPLASTIC-RELATED"/>
    <property type="match status" value="1"/>
</dbReference>
<evidence type="ECO:0000256" key="1">
    <source>
        <dbReference type="ARBA" id="ARBA00022517"/>
    </source>
</evidence>
<dbReference type="Pfam" id="PF02033">
    <property type="entry name" value="RBFA"/>
    <property type="match status" value="1"/>
</dbReference>
<proteinExistence type="inferred from homology"/>
<keyword evidence="2" id="KW-0963">Cytoplasm</keyword>
<evidence type="ECO:0000313" key="3">
    <source>
        <dbReference type="EMBL" id="KKU75849.1"/>
    </source>
</evidence>
<dbReference type="InterPro" id="IPR020053">
    <property type="entry name" value="Ribosome-bd_factorA_CS"/>
</dbReference>
<dbReference type="EMBL" id="LCOK01000041">
    <property type="protein sequence ID" value="KKU75849.1"/>
    <property type="molecule type" value="Genomic_DNA"/>
</dbReference>
<dbReference type="InterPro" id="IPR023799">
    <property type="entry name" value="RbfA_dom_sf"/>
</dbReference>
<dbReference type="GO" id="GO:0043024">
    <property type="term" value="F:ribosomal small subunit binding"/>
    <property type="evidence" value="ECO:0007669"/>
    <property type="project" value="TreeGrafter"/>
</dbReference>
<organism evidence="3 4">
    <name type="scientific">Candidatus Giovannonibacteria bacterium GW2011_GWB1_47_6b</name>
    <dbReference type="NCBI Taxonomy" id="1618655"/>
    <lineage>
        <taxon>Bacteria</taxon>
        <taxon>Candidatus Giovannoniibacteriota</taxon>
    </lineage>
</organism>
<dbReference type="Proteomes" id="UP000034682">
    <property type="component" value="Unassembled WGS sequence"/>
</dbReference>
<comment type="caution">
    <text evidence="3">The sequence shown here is derived from an EMBL/GenBank/DDBJ whole genome shotgun (WGS) entry which is preliminary data.</text>
</comment>
<keyword evidence="1 2" id="KW-0690">Ribosome biogenesis</keyword>
<comment type="subunit">
    <text evidence="2">Monomer. Binds 30S ribosomal subunits, but not 50S ribosomal subunits or 70S ribosomes.</text>
</comment>
<dbReference type="Gene3D" id="3.30.300.20">
    <property type="match status" value="1"/>
</dbReference>
<dbReference type="InterPro" id="IPR000238">
    <property type="entry name" value="RbfA"/>
</dbReference>
<comment type="function">
    <text evidence="2">One of several proteins that assist in the late maturation steps of the functional core of the 30S ribosomal subunit. Associates with free 30S ribosomal subunits (but not with 30S subunits that are part of 70S ribosomes or polysomes). Required for efficient processing of 16S rRNA. May interact with the 5'-terminal helix region of 16S rRNA.</text>
</comment>
<dbReference type="AlphaFoldDB" id="A0A0G1T266"/>
<comment type="similarity">
    <text evidence="2">Belongs to the RbfA family.</text>
</comment>
<comment type="subcellular location">
    <subcellularLocation>
        <location evidence="2">Cytoplasm</location>
    </subcellularLocation>
</comment>
<dbReference type="SUPFAM" id="SSF89919">
    <property type="entry name" value="Ribosome-binding factor A, RbfA"/>
    <property type="match status" value="1"/>
</dbReference>
<name>A0A0G1T266_9BACT</name>
<evidence type="ECO:0000313" key="4">
    <source>
        <dbReference type="Proteomes" id="UP000034682"/>
    </source>
</evidence>
<dbReference type="InterPro" id="IPR015946">
    <property type="entry name" value="KH_dom-like_a/b"/>
</dbReference>
<gene>
    <name evidence="2" type="primary">rbfA</name>
    <name evidence="3" type="ORF">UY02_C0041G0003</name>
</gene>
<dbReference type="PROSITE" id="PS01319">
    <property type="entry name" value="RBFA"/>
    <property type="match status" value="1"/>
</dbReference>
<dbReference type="HAMAP" id="MF_00003">
    <property type="entry name" value="RbfA"/>
    <property type="match status" value="1"/>
</dbReference>